<organism evidence="1 2">
    <name type="scientific">Trematosphaeria pertusa</name>
    <dbReference type="NCBI Taxonomy" id="390896"/>
    <lineage>
        <taxon>Eukaryota</taxon>
        <taxon>Fungi</taxon>
        <taxon>Dikarya</taxon>
        <taxon>Ascomycota</taxon>
        <taxon>Pezizomycotina</taxon>
        <taxon>Dothideomycetes</taxon>
        <taxon>Pleosporomycetidae</taxon>
        <taxon>Pleosporales</taxon>
        <taxon>Massarineae</taxon>
        <taxon>Trematosphaeriaceae</taxon>
        <taxon>Trematosphaeria</taxon>
    </lineage>
</organism>
<accession>A0A6A6J080</accession>
<keyword evidence="2" id="KW-1185">Reference proteome</keyword>
<dbReference type="AlphaFoldDB" id="A0A6A6J080"/>
<gene>
    <name evidence="1" type="ORF">BU26DRAFT_498504</name>
</gene>
<protein>
    <submittedName>
        <fullName evidence="1">Uncharacterized protein</fullName>
    </submittedName>
</protein>
<evidence type="ECO:0000313" key="2">
    <source>
        <dbReference type="Proteomes" id="UP000800094"/>
    </source>
</evidence>
<proteinExistence type="predicted"/>
<dbReference type="RefSeq" id="XP_033690721.1">
    <property type="nucleotide sequence ID" value="XM_033826341.1"/>
</dbReference>
<dbReference type="OrthoDB" id="3779046at2759"/>
<dbReference type="Proteomes" id="UP000800094">
    <property type="component" value="Unassembled WGS sequence"/>
</dbReference>
<dbReference type="EMBL" id="ML987189">
    <property type="protein sequence ID" value="KAF2255717.1"/>
    <property type="molecule type" value="Genomic_DNA"/>
</dbReference>
<dbReference type="GeneID" id="54579671"/>
<name>A0A6A6J080_9PLEO</name>
<reference evidence="1" key="1">
    <citation type="journal article" date="2020" name="Stud. Mycol.">
        <title>101 Dothideomycetes genomes: a test case for predicting lifestyles and emergence of pathogens.</title>
        <authorList>
            <person name="Haridas S."/>
            <person name="Albert R."/>
            <person name="Binder M."/>
            <person name="Bloem J."/>
            <person name="Labutti K."/>
            <person name="Salamov A."/>
            <person name="Andreopoulos B."/>
            <person name="Baker S."/>
            <person name="Barry K."/>
            <person name="Bills G."/>
            <person name="Bluhm B."/>
            <person name="Cannon C."/>
            <person name="Castanera R."/>
            <person name="Culley D."/>
            <person name="Daum C."/>
            <person name="Ezra D."/>
            <person name="Gonzalez J."/>
            <person name="Henrissat B."/>
            <person name="Kuo A."/>
            <person name="Liang C."/>
            <person name="Lipzen A."/>
            <person name="Lutzoni F."/>
            <person name="Magnuson J."/>
            <person name="Mondo S."/>
            <person name="Nolan M."/>
            <person name="Ohm R."/>
            <person name="Pangilinan J."/>
            <person name="Park H.-J."/>
            <person name="Ramirez L."/>
            <person name="Alfaro M."/>
            <person name="Sun H."/>
            <person name="Tritt A."/>
            <person name="Yoshinaga Y."/>
            <person name="Zwiers L.-H."/>
            <person name="Turgeon B."/>
            <person name="Goodwin S."/>
            <person name="Spatafora J."/>
            <person name="Crous P."/>
            <person name="Grigoriev I."/>
        </authorList>
    </citation>
    <scope>NUCLEOTIDE SEQUENCE</scope>
    <source>
        <strain evidence="1">CBS 122368</strain>
    </source>
</reference>
<evidence type="ECO:0000313" key="1">
    <source>
        <dbReference type="EMBL" id="KAF2255717.1"/>
    </source>
</evidence>
<sequence>MYAYSANSTTTLPGTDCRVCRINGDLICHLWGGPSLYGPLCESKTCPQGKSWLDGPQGCEGCYCDWGIKQHERMPCPTPAGDCKCEYVAYKGDEIVKKSLPSERCTVCPSAGAGDPYLCTETGNMKNSYGPLCMGSEIGPECRGKDCVCNWMATTEGPAWKNETA</sequence>